<dbReference type="eggNOG" id="COG1246">
    <property type="taxonomic scope" value="Bacteria"/>
</dbReference>
<dbReference type="Gene3D" id="3.40.1160.10">
    <property type="entry name" value="Acetylglutamate kinase-like"/>
    <property type="match status" value="1"/>
</dbReference>
<dbReference type="Pfam" id="PF00583">
    <property type="entry name" value="Acetyltransf_1"/>
    <property type="match status" value="1"/>
</dbReference>
<dbReference type="InterPro" id="IPR036393">
    <property type="entry name" value="AceGlu_kinase-like_sf"/>
</dbReference>
<dbReference type="InterPro" id="IPR010167">
    <property type="entry name" value="NH2A_AcTrfase"/>
</dbReference>
<proteinExistence type="inferred from homology"/>
<comment type="subcellular location">
    <subcellularLocation>
        <location evidence="1 10">Cytoplasm</location>
    </subcellularLocation>
</comment>
<dbReference type="eggNOG" id="COG0548">
    <property type="taxonomic scope" value="Bacteria"/>
</dbReference>
<keyword evidence="6 10" id="KW-0028">Amino-acid biosynthesis</keyword>
<keyword evidence="8 10" id="KW-0012">Acyltransferase</keyword>
<dbReference type="NCBIfam" id="TIGR01890">
    <property type="entry name" value="N-Ac-Glu-synth"/>
    <property type="match status" value="1"/>
</dbReference>
<evidence type="ECO:0000313" key="13">
    <source>
        <dbReference type="Proteomes" id="UP000000249"/>
    </source>
</evidence>
<evidence type="ECO:0000313" key="12">
    <source>
        <dbReference type="EMBL" id="ABQ21120.1"/>
    </source>
</evidence>
<comment type="pathway">
    <text evidence="2 10">Amino-acid biosynthesis; L-arginine biosynthesis; N(2)-acetyl-L-ornithine from L-glutamate: step 1/4.</text>
</comment>
<evidence type="ECO:0000256" key="4">
    <source>
        <dbReference type="ARBA" id="ARBA00022490"/>
    </source>
</evidence>
<dbReference type="OrthoDB" id="9802238at2"/>
<comment type="similarity">
    <text evidence="3 10">Belongs to the acetyltransferase family. ArgA subfamily.</text>
</comment>
<evidence type="ECO:0000256" key="6">
    <source>
        <dbReference type="ARBA" id="ARBA00022605"/>
    </source>
</evidence>
<dbReference type="Gene3D" id="3.40.630.30">
    <property type="match status" value="1"/>
</dbReference>
<dbReference type="PANTHER" id="PTHR30602">
    <property type="entry name" value="AMINO-ACID ACETYLTRANSFERASE"/>
    <property type="match status" value="1"/>
</dbReference>
<organism evidence="12 13">
    <name type="scientific">Vibrio cholerae serotype O1 (strain ATCC 39541 / Classical Ogawa 395 / O395)</name>
    <dbReference type="NCBI Taxonomy" id="345073"/>
    <lineage>
        <taxon>Bacteria</taxon>
        <taxon>Pseudomonadati</taxon>
        <taxon>Pseudomonadota</taxon>
        <taxon>Gammaproteobacteria</taxon>
        <taxon>Vibrionales</taxon>
        <taxon>Vibrionaceae</taxon>
        <taxon>Vibrio</taxon>
    </lineage>
</organism>
<accession>A0A0H3AKF8</accession>
<evidence type="ECO:0000256" key="10">
    <source>
        <dbReference type="HAMAP-Rule" id="MF_01105"/>
    </source>
</evidence>
<evidence type="ECO:0000256" key="2">
    <source>
        <dbReference type="ARBA" id="ARBA00004925"/>
    </source>
</evidence>
<dbReference type="InterPro" id="IPR000182">
    <property type="entry name" value="GNAT_dom"/>
</dbReference>
<name>A0A0H3AKF8_VIBC3</name>
<dbReference type="InterPro" id="IPR033719">
    <property type="entry name" value="NAGS_kin"/>
</dbReference>
<sequence>MRIFKHQGCSAVKIRSTALVKGFRQSAPYVNAHRGKTMVVMLGGEAIADKNFPNIISDIALLHSLGVKVVLVHGARPQINQILEKNQRDTPYHKGVRITDESSLGLVMQAAGQLQHAITARLSMSLNNTPMAGTQLNVVSGNFIISQPLGIDEGVDYCHSGRIRRIDVEGINRMLDLGSIVLLGPIASSVTGECFNLLSEEVATQVAIKLKADKLIGFCPQQGIIDTKGNAIAELFPSDVERLVKNMEQECAPDDEECFSTMRFLRAALKACRAGVPRSHLVSYKEDGALIQELFSFDGIGTQIVMASAEQIRQATIDDIGGIFDLIRPLEEQGILVRRSREQLEQEIHKFTIIDKDGLVIGCSALYPYPEERMAEMACVAIHPEYRDGHRGLHLLVHSKHQAKQMGIRHLFVLTTHSTHWFREQGFNEVDVEALPMAKKSLYNYQRRSKILMLQL</sequence>
<evidence type="ECO:0000256" key="9">
    <source>
        <dbReference type="ARBA" id="ARBA00048372"/>
    </source>
</evidence>
<dbReference type="CDD" id="cd04301">
    <property type="entry name" value="NAT_SF"/>
    <property type="match status" value="1"/>
</dbReference>
<dbReference type="SUPFAM" id="SSF53633">
    <property type="entry name" value="Carbamate kinase-like"/>
    <property type="match status" value="1"/>
</dbReference>
<keyword evidence="7 10" id="KW-0808">Transferase</keyword>
<dbReference type="EC" id="2.3.1.1" evidence="10"/>
<evidence type="ECO:0000256" key="3">
    <source>
        <dbReference type="ARBA" id="ARBA00009145"/>
    </source>
</evidence>
<dbReference type="GO" id="GO:0004358">
    <property type="term" value="F:L-glutamate N-acetyltransferase activity, acting on acetyl-L-ornithine as donor"/>
    <property type="evidence" value="ECO:0007669"/>
    <property type="project" value="UniProtKB-ARBA"/>
</dbReference>
<dbReference type="GO" id="GO:0004042">
    <property type="term" value="F:L-glutamate N-acetyltransferase activity"/>
    <property type="evidence" value="ECO:0007669"/>
    <property type="project" value="UniProtKB-UniRule"/>
</dbReference>
<dbReference type="SUPFAM" id="SSF55729">
    <property type="entry name" value="Acyl-CoA N-acyltransferases (Nat)"/>
    <property type="match status" value="1"/>
</dbReference>
<dbReference type="CDD" id="cd04237">
    <property type="entry name" value="AAK_NAGS-ABP"/>
    <property type="match status" value="1"/>
</dbReference>
<dbReference type="EMBL" id="CP000627">
    <property type="protein sequence ID" value="ABQ21120.1"/>
    <property type="molecule type" value="Genomic_DNA"/>
</dbReference>
<dbReference type="AlphaFoldDB" id="A0A0H3AKF8"/>
<dbReference type="Pfam" id="PF00696">
    <property type="entry name" value="AA_kinase"/>
    <property type="match status" value="1"/>
</dbReference>
<gene>
    <name evidence="10 12" type="primary">argA</name>
    <name evidence="12" type="ordered locus">VC0395_A1901</name>
</gene>
<dbReference type="InterPro" id="IPR001048">
    <property type="entry name" value="Asp/Glu/Uridylate_kinase"/>
</dbReference>
<evidence type="ECO:0000256" key="8">
    <source>
        <dbReference type="ARBA" id="ARBA00023315"/>
    </source>
</evidence>
<feature type="domain" description="N-acetyltransferase" evidence="11">
    <location>
        <begin position="310"/>
        <end position="456"/>
    </location>
</feature>
<dbReference type="PROSITE" id="PS51186">
    <property type="entry name" value="GNAT"/>
    <property type="match status" value="1"/>
</dbReference>
<dbReference type="KEGG" id="vco:VC0395_A1901"/>
<dbReference type="GO" id="GO:0006526">
    <property type="term" value="P:L-arginine biosynthetic process"/>
    <property type="evidence" value="ECO:0007669"/>
    <property type="project" value="UniProtKB-UniRule"/>
</dbReference>
<dbReference type="Proteomes" id="UP000000249">
    <property type="component" value="Chromosome 1"/>
</dbReference>
<reference evidence="12 13" key="1">
    <citation type="submission" date="2007-03" db="EMBL/GenBank/DDBJ databases">
        <authorList>
            <person name="Heidelberg J."/>
        </authorList>
    </citation>
    <scope>NUCLEOTIDE SEQUENCE [LARGE SCALE GENOMIC DNA]</scope>
    <source>
        <strain evidence="13">ATCC 39541 / Classical Ogawa 395 / O395</strain>
    </source>
</reference>
<dbReference type="GO" id="GO:0005737">
    <property type="term" value="C:cytoplasm"/>
    <property type="evidence" value="ECO:0007669"/>
    <property type="project" value="UniProtKB-SubCell"/>
</dbReference>
<dbReference type="UniPathway" id="UPA00068">
    <property type="reaction ID" value="UER00106"/>
</dbReference>
<dbReference type="PATRIC" id="fig|345073.21.peg.2341"/>
<evidence type="ECO:0000259" key="11">
    <source>
        <dbReference type="PROSITE" id="PS51186"/>
    </source>
</evidence>
<dbReference type="HAMAP" id="MF_01105">
    <property type="entry name" value="N_acetyl_glu_synth"/>
    <property type="match status" value="1"/>
</dbReference>
<dbReference type="PANTHER" id="PTHR30602:SF12">
    <property type="entry name" value="AMINO-ACID ACETYLTRANSFERASE NAGS1, CHLOROPLASTIC-RELATED"/>
    <property type="match status" value="1"/>
</dbReference>
<dbReference type="FunFam" id="3.40.630.30:FF:000009">
    <property type="entry name" value="Amino-acid acetyltransferase"/>
    <property type="match status" value="1"/>
</dbReference>
<dbReference type="PIRSF" id="PIRSF000423">
    <property type="entry name" value="ArgA"/>
    <property type="match status" value="1"/>
</dbReference>
<dbReference type="FunFam" id="3.40.1160.10:FF:000005">
    <property type="entry name" value="Amino-acid acetyltransferase"/>
    <property type="match status" value="1"/>
</dbReference>
<dbReference type="NCBIfam" id="NF003641">
    <property type="entry name" value="PRK05279.1"/>
    <property type="match status" value="1"/>
</dbReference>
<comment type="catalytic activity">
    <reaction evidence="9 10">
        <text>L-glutamate + acetyl-CoA = N-acetyl-L-glutamate + CoA + H(+)</text>
        <dbReference type="Rhea" id="RHEA:24292"/>
        <dbReference type="ChEBI" id="CHEBI:15378"/>
        <dbReference type="ChEBI" id="CHEBI:29985"/>
        <dbReference type="ChEBI" id="CHEBI:44337"/>
        <dbReference type="ChEBI" id="CHEBI:57287"/>
        <dbReference type="ChEBI" id="CHEBI:57288"/>
        <dbReference type="EC" id="2.3.1.1"/>
    </reaction>
</comment>
<dbReference type="InterPro" id="IPR016181">
    <property type="entry name" value="Acyl_CoA_acyltransferase"/>
</dbReference>
<dbReference type="KEGG" id="vcr:VC395_2432"/>
<evidence type="ECO:0000256" key="7">
    <source>
        <dbReference type="ARBA" id="ARBA00022679"/>
    </source>
</evidence>
<keyword evidence="4 10" id="KW-0963">Cytoplasm</keyword>
<keyword evidence="5 10" id="KW-0055">Arginine biosynthesis</keyword>
<evidence type="ECO:0000256" key="1">
    <source>
        <dbReference type="ARBA" id="ARBA00004496"/>
    </source>
</evidence>
<evidence type="ECO:0000256" key="5">
    <source>
        <dbReference type="ARBA" id="ARBA00022571"/>
    </source>
</evidence>
<protein>
    <recommendedName>
        <fullName evidence="10">Amino-acid acetyltransferase</fullName>
        <ecNumber evidence="10">2.3.1.1</ecNumber>
    </recommendedName>
    <alternativeName>
        <fullName evidence="10">N-acetylglutamate synthase</fullName>
        <shortName evidence="10">AGS</shortName>
        <shortName evidence="10">NAGS</shortName>
    </alternativeName>
</protein>